<reference evidence="1 2" key="1">
    <citation type="submission" date="2018-06" db="EMBL/GenBank/DDBJ databases">
        <title>Genomic Encyclopedia of Type Strains, Phase IV (KMG-IV): sequencing the most valuable type-strain genomes for metagenomic binning, comparative biology and taxonomic classification.</title>
        <authorList>
            <person name="Goeker M."/>
        </authorList>
    </citation>
    <scope>NUCLEOTIDE SEQUENCE [LARGE SCALE GENOMIC DNA]</scope>
    <source>
        <strain evidence="1 2">DSM 44599</strain>
    </source>
</reference>
<name>A0A366DRY0_9NOCA</name>
<evidence type="ECO:0000313" key="2">
    <source>
        <dbReference type="Proteomes" id="UP000252586"/>
    </source>
</evidence>
<evidence type="ECO:0008006" key="3">
    <source>
        <dbReference type="Google" id="ProtNLM"/>
    </source>
</evidence>
<dbReference type="Proteomes" id="UP000252586">
    <property type="component" value="Unassembled WGS sequence"/>
</dbReference>
<protein>
    <recommendedName>
        <fullName evidence="3">DUF4351 domain-containing protein</fullName>
    </recommendedName>
</protein>
<sequence length="78" mass="8669">MNADVLKNFEPQSNFAKTHLSKGRVAGEADALLRVLAARRIVVPDDVRGRIEGCEDLEQLGRWIDRAATAESMDDLFV</sequence>
<dbReference type="OrthoDB" id="3207839at2"/>
<comment type="caution">
    <text evidence="1">The sequence shown here is derived from an EMBL/GenBank/DDBJ whole genome shotgun (WGS) entry which is preliminary data.</text>
</comment>
<dbReference type="RefSeq" id="WP_067513529.1">
    <property type="nucleotide sequence ID" value="NZ_QNRE01000003.1"/>
</dbReference>
<proteinExistence type="predicted"/>
<dbReference type="AlphaFoldDB" id="A0A366DRY0"/>
<dbReference type="EMBL" id="QNRE01000003">
    <property type="protein sequence ID" value="RBO92851.1"/>
    <property type="molecule type" value="Genomic_DNA"/>
</dbReference>
<organism evidence="1 2">
    <name type="scientific">Nocardia puris</name>
    <dbReference type="NCBI Taxonomy" id="208602"/>
    <lineage>
        <taxon>Bacteria</taxon>
        <taxon>Bacillati</taxon>
        <taxon>Actinomycetota</taxon>
        <taxon>Actinomycetes</taxon>
        <taxon>Mycobacteriales</taxon>
        <taxon>Nocardiaceae</taxon>
        <taxon>Nocardia</taxon>
    </lineage>
</organism>
<evidence type="ECO:0000313" key="1">
    <source>
        <dbReference type="EMBL" id="RBO92851.1"/>
    </source>
</evidence>
<gene>
    <name evidence="1" type="ORF">DFR74_103499</name>
</gene>
<keyword evidence="2" id="KW-1185">Reference proteome</keyword>
<accession>A0A366DRY0</accession>
<dbReference type="STRING" id="1210090.GCA_001613185_05981"/>